<evidence type="ECO:0000313" key="5">
    <source>
        <dbReference type="Proteomes" id="UP000247498"/>
    </source>
</evidence>
<dbReference type="GO" id="GO:0005930">
    <property type="term" value="C:axoneme"/>
    <property type="evidence" value="ECO:0007669"/>
    <property type="project" value="UniProtKB-SubCell"/>
</dbReference>
<dbReference type="SUPFAM" id="SSF52058">
    <property type="entry name" value="L domain-like"/>
    <property type="match status" value="1"/>
</dbReference>
<evidence type="ECO:0000313" key="4">
    <source>
        <dbReference type="EMBL" id="GBF87969.1"/>
    </source>
</evidence>
<dbReference type="Pfam" id="PF00560">
    <property type="entry name" value="LRR_1"/>
    <property type="match status" value="2"/>
</dbReference>
<keyword evidence="5" id="KW-1185">Reference proteome</keyword>
<name>A0A2V0NLJ3_9CHLO</name>
<comment type="caution">
    <text evidence="4">The sequence shown here is derived from an EMBL/GenBank/DDBJ whole genome shotgun (WGS) entry which is preliminary data.</text>
</comment>
<dbReference type="InterPro" id="IPR001611">
    <property type="entry name" value="Leu-rich_rpt"/>
</dbReference>
<dbReference type="PANTHER" id="PTHR48060:SF21">
    <property type="entry name" value="L DOMAIN-LIKE PROTEIN"/>
    <property type="match status" value="1"/>
</dbReference>
<dbReference type="EMBL" id="BDRX01000003">
    <property type="protein sequence ID" value="GBF87969.1"/>
    <property type="molecule type" value="Genomic_DNA"/>
</dbReference>
<evidence type="ECO:0008006" key="6">
    <source>
        <dbReference type="Google" id="ProtNLM"/>
    </source>
</evidence>
<sequence>MRPRRAAAPGARAAAALLTALVALLAPAAALTTPEQFEAVSAFRDSLAPRSANWRDALATWRCPTDPANSDGPCDPCGRKSDGNWEHMHCRGKSTGWGESGDGTIDGNVTNVHITDVNIDGPIPRRDWQLCILPNLREFDLDGGHLTGTIPTWIADCFPKIEELDLSYNRLTGTLPVELTRIPRISEVKIEYNSVIGTIPPEYGNQVEHNRMHGKIPDSFRNISDTLTQLLLAHNDFEGDLSALGASKLMIVSVHNNPKLCGMVPASIRFAKGYNPAGTRLGQPC</sequence>
<organism evidence="4 5">
    <name type="scientific">Raphidocelis subcapitata</name>
    <dbReference type="NCBI Taxonomy" id="307507"/>
    <lineage>
        <taxon>Eukaryota</taxon>
        <taxon>Viridiplantae</taxon>
        <taxon>Chlorophyta</taxon>
        <taxon>core chlorophytes</taxon>
        <taxon>Chlorophyceae</taxon>
        <taxon>CS clade</taxon>
        <taxon>Sphaeropleales</taxon>
        <taxon>Selenastraceae</taxon>
        <taxon>Raphidocelis</taxon>
    </lineage>
</organism>
<dbReference type="PANTHER" id="PTHR48060">
    <property type="entry name" value="DNA DAMAGE-REPAIR/TOLERATION PROTEIN DRT100"/>
    <property type="match status" value="1"/>
</dbReference>
<accession>A0A2V0NLJ3</accession>
<protein>
    <recommendedName>
        <fullName evidence="6">Leucine-rich repeat-containing N-terminal plant-type domain-containing protein</fullName>
    </recommendedName>
</protein>
<dbReference type="Gene3D" id="3.80.10.10">
    <property type="entry name" value="Ribonuclease Inhibitor"/>
    <property type="match status" value="1"/>
</dbReference>
<feature type="chain" id="PRO_5015892495" description="Leucine-rich repeat-containing N-terminal plant-type domain-containing protein" evidence="3">
    <location>
        <begin position="31"/>
        <end position="285"/>
    </location>
</feature>
<dbReference type="InterPro" id="IPR032675">
    <property type="entry name" value="LRR_dom_sf"/>
</dbReference>
<evidence type="ECO:0000256" key="1">
    <source>
        <dbReference type="ARBA" id="ARBA00004430"/>
    </source>
</evidence>
<gene>
    <name evidence="4" type="ORF">Rsub_00681</name>
</gene>
<comment type="subcellular location">
    <subcellularLocation>
        <location evidence="1">Cytoplasm</location>
        <location evidence="1">Cytoskeleton</location>
        <location evidence="1">Cilium axoneme</location>
    </subcellularLocation>
</comment>
<dbReference type="InterPro" id="IPR053211">
    <property type="entry name" value="DNA_repair-toleration"/>
</dbReference>
<feature type="signal peptide" evidence="3">
    <location>
        <begin position="1"/>
        <end position="30"/>
    </location>
</feature>
<keyword evidence="2 3" id="KW-0732">Signal</keyword>
<dbReference type="STRING" id="307507.A0A2V0NLJ3"/>
<dbReference type="AlphaFoldDB" id="A0A2V0NLJ3"/>
<dbReference type="Proteomes" id="UP000247498">
    <property type="component" value="Unassembled WGS sequence"/>
</dbReference>
<reference evidence="4 5" key="1">
    <citation type="journal article" date="2018" name="Sci. Rep.">
        <title>Raphidocelis subcapitata (=Pseudokirchneriella subcapitata) provides an insight into genome evolution and environmental adaptations in the Sphaeropleales.</title>
        <authorList>
            <person name="Suzuki S."/>
            <person name="Yamaguchi H."/>
            <person name="Nakajima N."/>
            <person name="Kawachi M."/>
        </authorList>
    </citation>
    <scope>NUCLEOTIDE SEQUENCE [LARGE SCALE GENOMIC DNA]</scope>
    <source>
        <strain evidence="4 5">NIES-35</strain>
    </source>
</reference>
<proteinExistence type="predicted"/>
<dbReference type="OrthoDB" id="564617at2759"/>
<dbReference type="InParanoid" id="A0A2V0NLJ3"/>
<evidence type="ECO:0000256" key="3">
    <source>
        <dbReference type="SAM" id="SignalP"/>
    </source>
</evidence>
<evidence type="ECO:0000256" key="2">
    <source>
        <dbReference type="ARBA" id="ARBA00022729"/>
    </source>
</evidence>